<evidence type="ECO:0000313" key="2">
    <source>
        <dbReference type="EMBL" id="NUB02389.1"/>
    </source>
</evidence>
<feature type="compositionally biased region" description="Polar residues" evidence="1">
    <location>
        <begin position="29"/>
        <end position="42"/>
    </location>
</feature>
<accession>A0ABX2KGU9</accession>
<dbReference type="EMBL" id="WHOS01000039">
    <property type="protein sequence ID" value="NUB02389.1"/>
    <property type="molecule type" value="Genomic_DNA"/>
</dbReference>
<name>A0ABX2KGU9_9PROT</name>
<sequence>MDVLKAGKGGYDVNSALISRSANGAAPTSPATKPSTGINTDGSDGGRAAGPVDTVFLSEQASRALRVDLSAEAFAAGPAANSGVAAAVKDMDKIVPAMQRHAEESSRYMEKLSALARSTFGLGENVSITTSGAGNTMLDNLAKENGLQKPAIPDILKQSGLLKDDTEVDAQSRTGLFGMSVTAVGDPDFGKRMDLAFDRGAKVPDGKLSLVALKDGNPATAGTMKAIRNGALSNLTNLGAQDGGSLFAITDGSEDGNATVAASVRSFGMDDRVKTSAIGILKTIGRYLPG</sequence>
<comment type="caution">
    <text evidence="2">The sequence shown here is derived from an EMBL/GenBank/DDBJ whole genome shotgun (WGS) entry which is preliminary data.</text>
</comment>
<evidence type="ECO:0000256" key="1">
    <source>
        <dbReference type="SAM" id="MobiDB-lite"/>
    </source>
</evidence>
<keyword evidence="3" id="KW-1185">Reference proteome</keyword>
<organism evidence="2 3">
    <name type="scientific">Azospirillum melinis</name>
    <dbReference type="NCBI Taxonomy" id="328839"/>
    <lineage>
        <taxon>Bacteria</taxon>
        <taxon>Pseudomonadati</taxon>
        <taxon>Pseudomonadota</taxon>
        <taxon>Alphaproteobacteria</taxon>
        <taxon>Rhodospirillales</taxon>
        <taxon>Azospirillaceae</taxon>
        <taxon>Azospirillum</taxon>
    </lineage>
</organism>
<feature type="region of interest" description="Disordered" evidence="1">
    <location>
        <begin position="22"/>
        <end position="51"/>
    </location>
</feature>
<dbReference type="Proteomes" id="UP000605086">
    <property type="component" value="Unassembled WGS sequence"/>
</dbReference>
<gene>
    <name evidence="2" type="ORF">GBZ48_24395</name>
</gene>
<proteinExistence type="predicted"/>
<reference evidence="2 3" key="1">
    <citation type="submission" date="2019-10" db="EMBL/GenBank/DDBJ databases">
        <title>Genome sequence of Azospirillum melinis.</title>
        <authorList>
            <person name="Ambrosini A."/>
            <person name="Sant'Anna F.H."/>
            <person name="Cassan F.D."/>
            <person name="Souza E.M."/>
            <person name="Passaglia L.M.P."/>
        </authorList>
    </citation>
    <scope>NUCLEOTIDE SEQUENCE [LARGE SCALE GENOMIC DNA]</scope>
    <source>
        <strain evidence="2 3">TMCY0552</strain>
    </source>
</reference>
<dbReference type="RefSeq" id="WP_174473384.1">
    <property type="nucleotide sequence ID" value="NZ_JAGINN010000011.1"/>
</dbReference>
<evidence type="ECO:0000313" key="3">
    <source>
        <dbReference type="Proteomes" id="UP000605086"/>
    </source>
</evidence>
<protein>
    <submittedName>
        <fullName evidence="2">Uncharacterized protein</fullName>
    </submittedName>
</protein>